<reference evidence="1" key="1">
    <citation type="submission" date="2013-07" db="EMBL/GenBank/DDBJ databases">
        <title>The genome of Eucalyptus grandis.</title>
        <authorList>
            <person name="Schmutz J."/>
            <person name="Hayes R."/>
            <person name="Myburg A."/>
            <person name="Tuskan G."/>
            <person name="Grattapaglia D."/>
            <person name="Rokhsar D.S."/>
        </authorList>
    </citation>
    <scope>NUCLEOTIDE SEQUENCE</scope>
    <source>
        <tissue evidence="1">Leaf extractions</tissue>
    </source>
</reference>
<organism evidence="1">
    <name type="scientific">Eucalyptus grandis</name>
    <name type="common">Flooded gum</name>
    <dbReference type="NCBI Taxonomy" id="71139"/>
    <lineage>
        <taxon>Eukaryota</taxon>
        <taxon>Viridiplantae</taxon>
        <taxon>Streptophyta</taxon>
        <taxon>Embryophyta</taxon>
        <taxon>Tracheophyta</taxon>
        <taxon>Spermatophyta</taxon>
        <taxon>Magnoliopsida</taxon>
        <taxon>eudicotyledons</taxon>
        <taxon>Gunneridae</taxon>
        <taxon>Pentapetalae</taxon>
        <taxon>rosids</taxon>
        <taxon>malvids</taxon>
        <taxon>Myrtales</taxon>
        <taxon>Myrtaceae</taxon>
        <taxon>Myrtoideae</taxon>
        <taxon>Eucalypteae</taxon>
        <taxon>Eucalyptus</taxon>
    </lineage>
</organism>
<proteinExistence type="predicted"/>
<dbReference type="Gramene" id="KCW84573">
    <property type="protein sequence ID" value="KCW84573"/>
    <property type="gene ID" value="EUGRSUZ_B01413"/>
</dbReference>
<dbReference type="EMBL" id="KK198754">
    <property type="protein sequence ID" value="KCW84573.1"/>
    <property type="molecule type" value="Genomic_DNA"/>
</dbReference>
<dbReference type="InParanoid" id="A0A059D1G4"/>
<accession>A0A059D1G4</accession>
<name>A0A059D1G4_EUCGR</name>
<protein>
    <submittedName>
        <fullName evidence="1">Uncharacterized protein</fullName>
    </submittedName>
</protein>
<gene>
    <name evidence="1" type="ORF">EUGRSUZ_B01413</name>
</gene>
<evidence type="ECO:0000313" key="1">
    <source>
        <dbReference type="EMBL" id="KCW84573.1"/>
    </source>
</evidence>
<dbReference type="AlphaFoldDB" id="A0A059D1G4"/>
<sequence length="81" mass="9689">MLFLDCPVYRIKIIFSIFLLNLVYFHDIIIHCDSILQITCRGVRTILNSKIQKSQGSQNRISFYPKYLINVHFIRKEKKQN</sequence>